<dbReference type="InterPro" id="IPR009489">
    <property type="entry name" value="PAR1"/>
</dbReference>
<sequence>MFPSTFSADPPSVASSSTFSLPPSAAGDGYFNYDIAWYGNIQYLLCAKKEGHGRREMAEIRSSRFVAPASKSDVKTLNFIIAPAMPSF</sequence>
<comment type="caution">
    <text evidence="2">The sequence shown here is derived from an EMBL/GenBank/DDBJ whole genome shotgun (WGS) entry which is preliminary data.</text>
</comment>
<dbReference type="EMBL" id="MLFT02000012">
    <property type="protein sequence ID" value="PHT31389.1"/>
    <property type="molecule type" value="Genomic_DNA"/>
</dbReference>
<keyword evidence="3" id="KW-1185">Reference proteome</keyword>
<evidence type="ECO:0000313" key="3">
    <source>
        <dbReference type="Proteomes" id="UP000224567"/>
    </source>
</evidence>
<organism evidence="2 3">
    <name type="scientific">Capsicum baccatum</name>
    <name type="common">Peruvian pepper</name>
    <dbReference type="NCBI Taxonomy" id="33114"/>
    <lineage>
        <taxon>Eukaryota</taxon>
        <taxon>Viridiplantae</taxon>
        <taxon>Streptophyta</taxon>
        <taxon>Embryophyta</taxon>
        <taxon>Tracheophyta</taxon>
        <taxon>Spermatophyta</taxon>
        <taxon>Magnoliopsida</taxon>
        <taxon>eudicotyledons</taxon>
        <taxon>Gunneridae</taxon>
        <taxon>Pentapetalae</taxon>
        <taxon>asterids</taxon>
        <taxon>lamiids</taxon>
        <taxon>Solanales</taxon>
        <taxon>Solanaceae</taxon>
        <taxon>Solanoideae</taxon>
        <taxon>Capsiceae</taxon>
        <taxon>Capsicum</taxon>
    </lineage>
</organism>
<name>A0A2G2VEN1_CAPBA</name>
<dbReference type="Proteomes" id="UP000224567">
    <property type="component" value="Unassembled WGS sequence"/>
</dbReference>
<dbReference type="Pfam" id="PF06521">
    <property type="entry name" value="PAR1"/>
    <property type="match status" value="1"/>
</dbReference>
<evidence type="ECO:0000256" key="1">
    <source>
        <dbReference type="SAM" id="MobiDB-lite"/>
    </source>
</evidence>
<reference evidence="2 3" key="1">
    <citation type="journal article" date="2017" name="Genome Biol.">
        <title>New reference genome sequences of hot pepper reveal the massive evolution of plant disease-resistance genes by retroduplication.</title>
        <authorList>
            <person name="Kim S."/>
            <person name="Park J."/>
            <person name="Yeom S.I."/>
            <person name="Kim Y.M."/>
            <person name="Seo E."/>
            <person name="Kim K.T."/>
            <person name="Kim M.S."/>
            <person name="Lee J.M."/>
            <person name="Cheong K."/>
            <person name="Shin H.S."/>
            <person name="Kim S.B."/>
            <person name="Han K."/>
            <person name="Lee J."/>
            <person name="Park M."/>
            <person name="Lee H.A."/>
            <person name="Lee H.Y."/>
            <person name="Lee Y."/>
            <person name="Oh S."/>
            <person name="Lee J.H."/>
            <person name="Choi E."/>
            <person name="Choi E."/>
            <person name="Lee S.E."/>
            <person name="Jeon J."/>
            <person name="Kim H."/>
            <person name="Choi G."/>
            <person name="Song H."/>
            <person name="Lee J."/>
            <person name="Lee S.C."/>
            <person name="Kwon J.K."/>
            <person name="Lee H.Y."/>
            <person name="Koo N."/>
            <person name="Hong Y."/>
            <person name="Kim R.W."/>
            <person name="Kang W.H."/>
            <person name="Huh J.H."/>
            <person name="Kang B.C."/>
            <person name="Yang T.J."/>
            <person name="Lee Y.H."/>
            <person name="Bennetzen J.L."/>
            <person name="Choi D."/>
        </authorList>
    </citation>
    <scope>NUCLEOTIDE SEQUENCE [LARGE SCALE GENOMIC DNA]</scope>
    <source>
        <strain evidence="3">cv. PBC81</strain>
    </source>
</reference>
<evidence type="ECO:0000313" key="2">
    <source>
        <dbReference type="EMBL" id="PHT31389.1"/>
    </source>
</evidence>
<accession>A0A2G2VEN1</accession>
<feature type="region of interest" description="Disordered" evidence="1">
    <location>
        <begin position="1"/>
        <end position="21"/>
    </location>
</feature>
<gene>
    <name evidence="2" type="ORF">CQW23_27726</name>
</gene>
<protein>
    <submittedName>
        <fullName evidence="2">Uncharacterized protein</fullName>
    </submittedName>
</protein>
<reference evidence="3" key="2">
    <citation type="journal article" date="2017" name="J. Anim. Genet.">
        <title>Multiple reference genome sequences of hot pepper reveal the massive evolution of plant disease resistance genes by retroduplication.</title>
        <authorList>
            <person name="Kim S."/>
            <person name="Park J."/>
            <person name="Yeom S.-I."/>
            <person name="Kim Y.-M."/>
            <person name="Seo E."/>
            <person name="Kim K.-T."/>
            <person name="Kim M.-S."/>
            <person name="Lee J.M."/>
            <person name="Cheong K."/>
            <person name="Shin H.-S."/>
            <person name="Kim S.-B."/>
            <person name="Han K."/>
            <person name="Lee J."/>
            <person name="Park M."/>
            <person name="Lee H.-A."/>
            <person name="Lee H.-Y."/>
            <person name="Lee Y."/>
            <person name="Oh S."/>
            <person name="Lee J.H."/>
            <person name="Choi E."/>
            <person name="Choi E."/>
            <person name="Lee S.E."/>
            <person name="Jeon J."/>
            <person name="Kim H."/>
            <person name="Choi G."/>
            <person name="Song H."/>
            <person name="Lee J."/>
            <person name="Lee S.-C."/>
            <person name="Kwon J.-K."/>
            <person name="Lee H.-Y."/>
            <person name="Koo N."/>
            <person name="Hong Y."/>
            <person name="Kim R.W."/>
            <person name="Kang W.-H."/>
            <person name="Huh J.H."/>
            <person name="Kang B.-C."/>
            <person name="Yang T.-J."/>
            <person name="Lee Y.-H."/>
            <person name="Bennetzen J.L."/>
            <person name="Choi D."/>
        </authorList>
    </citation>
    <scope>NUCLEOTIDE SEQUENCE [LARGE SCALE GENOMIC DNA]</scope>
    <source>
        <strain evidence="3">cv. PBC81</strain>
    </source>
</reference>
<proteinExistence type="predicted"/>
<dbReference type="AlphaFoldDB" id="A0A2G2VEN1"/>